<dbReference type="Gene3D" id="3.90.190.10">
    <property type="entry name" value="Protein tyrosine phosphatase superfamily"/>
    <property type="match status" value="1"/>
</dbReference>
<dbReference type="GO" id="GO:0004721">
    <property type="term" value="F:phosphoprotein phosphatase activity"/>
    <property type="evidence" value="ECO:0007669"/>
    <property type="project" value="InterPro"/>
</dbReference>
<dbReference type="InterPro" id="IPR026893">
    <property type="entry name" value="Tyr/Ser_Pase_IphP-type"/>
</dbReference>
<evidence type="ECO:0000313" key="2">
    <source>
        <dbReference type="EMBL" id="KIH96460.1"/>
    </source>
</evidence>
<dbReference type="InterPro" id="IPR016130">
    <property type="entry name" value="Tyr_Pase_AS"/>
</dbReference>
<comment type="caution">
    <text evidence="2">The sequence shown here is derived from an EMBL/GenBank/DDBJ whole genome shotgun (WGS) entry which is preliminary data.</text>
</comment>
<keyword evidence="3" id="KW-1185">Reference proteome</keyword>
<protein>
    <recommendedName>
        <fullName evidence="4">Protein tyrosine phosphatase</fullName>
    </recommendedName>
</protein>
<dbReference type="AlphaFoldDB" id="A0A0C2JBU8"/>
<dbReference type="PANTHER" id="PTHR31126:SF1">
    <property type="entry name" value="TYROSINE SPECIFIC PROTEIN PHOSPHATASES DOMAIN-CONTAINING PROTEIN"/>
    <property type="match status" value="1"/>
</dbReference>
<evidence type="ECO:0000256" key="1">
    <source>
        <dbReference type="ARBA" id="ARBA00009580"/>
    </source>
</evidence>
<proteinExistence type="inferred from homology"/>
<dbReference type="Proteomes" id="UP000031675">
    <property type="component" value="Unassembled WGS sequence"/>
</dbReference>
<dbReference type="EMBL" id="JROO01000066">
    <property type="protein sequence ID" value="KIH96460.1"/>
    <property type="molecule type" value="Genomic_DNA"/>
</dbReference>
<dbReference type="Pfam" id="PF13350">
    <property type="entry name" value="Y_phosphatase3"/>
    <property type="match status" value="1"/>
</dbReference>
<dbReference type="SUPFAM" id="SSF52799">
    <property type="entry name" value="(Phosphotyrosine protein) phosphatases II"/>
    <property type="match status" value="1"/>
</dbReference>
<dbReference type="InterPro" id="IPR029021">
    <property type="entry name" value="Prot-tyrosine_phosphatase-like"/>
</dbReference>
<comment type="similarity">
    <text evidence="1">Belongs to the protein-tyrosine phosphatase family.</text>
</comment>
<reference evidence="3" key="1">
    <citation type="journal article" date="2015" name="Chem. Biol.">
        <title>Structure, bioactivity, and resistance mechanism of streptomonomicin, an unusual lasso Peptide from an understudied halophilic actinomycete.</title>
        <authorList>
            <person name="Metelev M."/>
            <person name="Tietz J.I."/>
            <person name="Melby J.O."/>
            <person name="Blair P.M."/>
            <person name="Zhu L."/>
            <person name="Livnat I."/>
            <person name="Severinov K."/>
            <person name="Mitchell D.A."/>
        </authorList>
    </citation>
    <scope>NUCLEOTIDE SEQUENCE [LARGE SCALE GENOMIC DNA]</scope>
    <source>
        <strain evidence="3">YIM 90003</strain>
    </source>
</reference>
<name>A0A0C2JBU8_9ACTN</name>
<accession>A0A0C2JBU8</accession>
<organism evidence="2 3">
    <name type="scientific">Streptomonospora alba</name>
    <dbReference type="NCBI Taxonomy" id="183763"/>
    <lineage>
        <taxon>Bacteria</taxon>
        <taxon>Bacillati</taxon>
        <taxon>Actinomycetota</taxon>
        <taxon>Actinomycetes</taxon>
        <taxon>Streptosporangiales</taxon>
        <taxon>Nocardiopsidaceae</taxon>
        <taxon>Streptomonospora</taxon>
    </lineage>
</organism>
<dbReference type="PANTHER" id="PTHR31126">
    <property type="entry name" value="TYROSINE-PROTEIN PHOSPHATASE"/>
    <property type="match status" value="1"/>
</dbReference>
<sequence length="244" mass="26223">MLPRVHNRRRLGWDCFHNARDLGGLPARDGRTTRYGALYRSAAPLSATAKDWEQARAAGVGTVVDLRNDDEIRRADGAPPPDIARVAVPLDDITDIAFRDRVAGAGMGRAGPLYYRLFLEHKADRCAAVITALARARPSGVLFHCAVGRDRTGIVAMLLLSLAGVEPGAIADDYERTTEDARPLFAAMGREDEALAIEAGLAARGMTLRAAFLDALADLDAHAYLRDAGVPAADIEALRSRLLA</sequence>
<evidence type="ECO:0008006" key="4">
    <source>
        <dbReference type="Google" id="ProtNLM"/>
    </source>
</evidence>
<gene>
    <name evidence="2" type="ORF">LP52_24875</name>
</gene>
<evidence type="ECO:0000313" key="3">
    <source>
        <dbReference type="Proteomes" id="UP000031675"/>
    </source>
</evidence>
<dbReference type="OrthoDB" id="1188001at2"/>
<dbReference type="PROSITE" id="PS00383">
    <property type="entry name" value="TYR_PHOSPHATASE_1"/>
    <property type="match status" value="1"/>
</dbReference>
<dbReference type="STRING" id="183763.LP52_24875"/>